<name>A0A9N8D9Z2_9STRA</name>
<evidence type="ECO:0000313" key="2">
    <source>
        <dbReference type="EMBL" id="CAB9497976.1"/>
    </source>
</evidence>
<reference evidence="2" key="1">
    <citation type="submission" date="2020-06" db="EMBL/GenBank/DDBJ databases">
        <authorList>
            <consortium name="Plant Systems Biology data submission"/>
        </authorList>
    </citation>
    <scope>NUCLEOTIDE SEQUENCE</scope>
    <source>
        <strain evidence="2">D6</strain>
    </source>
</reference>
<keyword evidence="3" id="KW-1185">Reference proteome</keyword>
<feature type="region of interest" description="Disordered" evidence="1">
    <location>
        <begin position="1"/>
        <end position="58"/>
    </location>
</feature>
<comment type="caution">
    <text evidence="2">The sequence shown here is derived from an EMBL/GenBank/DDBJ whole genome shotgun (WGS) entry which is preliminary data.</text>
</comment>
<feature type="compositionally biased region" description="Basic and acidic residues" evidence="1">
    <location>
        <begin position="293"/>
        <end position="310"/>
    </location>
</feature>
<dbReference type="PANTHER" id="PTHR13651:SF0">
    <property type="entry name" value="PROTEIN ABITRAM"/>
    <property type="match status" value="1"/>
</dbReference>
<dbReference type="InterPro" id="IPR039169">
    <property type="entry name" value="Abitram"/>
</dbReference>
<dbReference type="AlphaFoldDB" id="A0A9N8D9Z2"/>
<dbReference type="Proteomes" id="UP001153069">
    <property type="component" value="Unassembled WGS sequence"/>
</dbReference>
<dbReference type="PANTHER" id="PTHR13651">
    <property type="entry name" value="PROTEIN ABITRAM"/>
    <property type="match status" value="1"/>
</dbReference>
<feature type="compositionally biased region" description="Low complexity" evidence="1">
    <location>
        <begin position="7"/>
        <end position="19"/>
    </location>
</feature>
<sequence length="310" mass="34024">MEEDQSSVKTKSTTTSGNEAAEEKAENANDEDLTTEANNNNGKNGNNHMNRKRKRESVDHYAKAYEKTQYEPIAPQPQEIQIPGIPYRVPAKHHPGTPLRQFAHSFRARLLRAEDKDCKIDSNGNNCQVIHQHGNGLCIVTAGSCFRSTHIVGNGNNDNPIQSIEFLVSPADPCSAGERRKRQAKMLKKGTLNNNNNNNTTASGIVTPSTIIAQVTLKNGSIIPMYALVWGAIMELNTHLTQEKLSLLQTDPLLDGYLAVILPTGPFPPNNKTQNTATTTTNNNIENEDEPDDCNKRARKDPTGTATKDG</sequence>
<gene>
    <name evidence="2" type="ORF">SEMRO_29_G019190.1</name>
</gene>
<dbReference type="OrthoDB" id="48130at2759"/>
<proteinExistence type="predicted"/>
<feature type="compositionally biased region" description="Low complexity" evidence="1">
    <location>
        <begin position="38"/>
        <end position="48"/>
    </location>
</feature>
<feature type="compositionally biased region" description="Low complexity" evidence="1">
    <location>
        <begin position="270"/>
        <end position="284"/>
    </location>
</feature>
<protein>
    <submittedName>
        <fullName evidence="2">Uncharacterized protein</fullName>
    </submittedName>
</protein>
<accession>A0A9N8D9Z2</accession>
<dbReference type="EMBL" id="CAICTM010000029">
    <property type="protein sequence ID" value="CAB9497976.1"/>
    <property type="molecule type" value="Genomic_DNA"/>
</dbReference>
<evidence type="ECO:0000313" key="3">
    <source>
        <dbReference type="Proteomes" id="UP001153069"/>
    </source>
</evidence>
<dbReference type="GO" id="GO:0005634">
    <property type="term" value="C:nucleus"/>
    <property type="evidence" value="ECO:0007669"/>
    <property type="project" value="TreeGrafter"/>
</dbReference>
<feature type="region of interest" description="Disordered" evidence="1">
    <location>
        <begin position="266"/>
        <end position="310"/>
    </location>
</feature>
<organism evidence="2 3">
    <name type="scientific">Seminavis robusta</name>
    <dbReference type="NCBI Taxonomy" id="568900"/>
    <lineage>
        <taxon>Eukaryota</taxon>
        <taxon>Sar</taxon>
        <taxon>Stramenopiles</taxon>
        <taxon>Ochrophyta</taxon>
        <taxon>Bacillariophyta</taxon>
        <taxon>Bacillariophyceae</taxon>
        <taxon>Bacillariophycidae</taxon>
        <taxon>Naviculales</taxon>
        <taxon>Naviculaceae</taxon>
        <taxon>Seminavis</taxon>
    </lineage>
</organism>
<evidence type="ECO:0000256" key="1">
    <source>
        <dbReference type="SAM" id="MobiDB-lite"/>
    </source>
</evidence>